<proteinExistence type="predicted"/>
<keyword evidence="3" id="KW-1185">Reference proteome</keyword>
<dbReference type="AlphaFoldDB" id="A0A511NL34"/>
<dbReference type="EMBL" id="BJXC01000025">
    <property type="protein sequence ID" value="GEM53148.1"/>
    <property type="molecule type" value="Genomic_DNA"/>
</dbReference>
<dbReference type="PROSITE" id="PS51257">
    <property type="entry name" value="PROKAR_LIPOPROTEIN"/>
    <property type="match status" value="1"/>
</dbReference>
<evidence type="ECO:0000313" key="2">
    <source>
        <dbReference type="EMBL" id="GEM53148.1"/>
    </source>
</evidence>
<keyword evidence="1" id="KW-1133">Transmembrane helix</keyword>
<keyword evidence="1" id="KW-0472">Membrane</keyword>
<gene>
    <name evidence="2" type="ORF">EB1_29380</name>
</gene>
<evidence type="ECO:0000313" key="3">
    <source>
        <dbReference type="Proteomes" id="UP000321245"/>
    </source>
</evidence>
<evidence type="ECO:0000256" key="1">
    <source>
        <dbReference type="SAM" id="Phobius"/>
    </source>
</evidence>
<feature type="transmembrane region" description="Helical" evidence="1">
    <location>
        <begin position="12"/>
        <end position="35"/>
    </location>
</feature>
<accession>A0A511NL34</accession>
<sequence length="197" mass="22956">MIKKDIKINDYYSVQNSLIFLCFFFSCFITAQVIVGKDTKIVLTEHAQFLVQDSVYINLPIDSSKNHKLSDKVNTNLLSKKDIYRKKNRNGKLFINGMKASKKPIQENGTKKEYNSRIVLPVENGKNSFVSIFCQDVKFQIPNNFFQSDILKIQKYRAEVYDSIGNQTFSFFKKYLILFHFIDNENPMRGPPLNEII</sequence>
<reference evidence="2 3" key="1">
    <citation type="submission" date="2019-07" db="EMBL/GenBank/DDBJ databases">
        <title>Whole genome shotgun sequence of Empedobacter brevis NBRC 14943.</title>
        <authorList>
            <person name="Hosoyama A."/>
            <person name="Uohara A."/>
            <person name="Ohji S."/>
            <person name="Ichikawa N."/>
        </authorList>
    </citation>
    <scope>NUCLEOTIDE SEQUENCE [LARGE SCALE GENOMIC DNA]</scope>
    <source>
        <strain evidence="2 3">NBRC 14943</strain>
    </source>
</reference>
<comment type="caution">
    <text evidence="2">The sequence shown here is derived from an EMBL/GenBank/DDBJ whole genome shotgun (WGS) entry which is preliminary data.</text>
</comment>
<organism evidence="2 3">
    <name type="scientific">Empedobacter brevis NBRC 14943 = ATCC 43319</name>
    <dbReference type="NCBI Taxonomy" id="1218108"/>
    <lineage>
        <taxon>Bacteria</taxon>
        <taxon>Pseudomonadati</taxon>
        <taxon>Bacteroidota</taxon>
        <taxon>Flavobacteriia</taxon>
        <taxon>Flavobacteriales</taxon>
        <taxon>Weeksellaceae</taxon>
        <taxon>Empedobacter</taxon>
    </lineage>
</organism>
<name>A0A511NL34_9FLAO</name>
<dbReference type="STRING" id="1218108.GCA_000382425_02592"/>
<keyword evidence="1" id="KW-0812">Transmembrane</keyword>
<protein>
    <submittedName>
        <fullName evidence="2">Uncharacterized protein</fullName>
    </submittedName>
</protein>
<dbReference type="Proteomes" id="UP000321245">
    <property type="component" value="Unassembled WGS sequence"/>
</dbReference>